<dbReference type="Pfam" id="PF01757">
    <property type="entry name" value="Acyl_transf_3"/>
    <property type="match status" value="1"/>
</dbReference>
<evidence type="ECO:0000259" key="10">
    <source>
        <dbReference type="Pfam" id="PF19040"/>
    </source>
</evidence>
<dbReference type="AlphaFoldDB" id="A0A4R1M1P6"/>
<keyword evidence="12" id="KW-1185">Reference proteome</keyword>
<dbReference type="InterPro" id="IPR050879">
    <property type="entry name" value="Acyltransferase_3"/>
</dbReference>
<feature type="transmembrane region" description="Helical" evidence="8">
    <location>
        <begin position="7"/>
        <end position="25"/>
    </location>
</feature>
<dbReference type="GO" id="GO:0009103">
    <property type="term" value="P:lipopolysaccharide biosynthetic process"/>
    <property type="evidence" value="ECO:0007669"/>
    <property type="project" value="TreeGrafter"/>
</dbReference>
<keyword evidence="7" id="KW-0012">Acyltransferase</keyword>
<dbReference type="InterPro" id="IPR002656">
    <property type="entry name" value="Acyl_transf_3_dom"/>
</dbReference>
<feature type="transmembrane region" description="Helical" evidence="8">
    <location>
        <begin position="132"/>
        <end position="151"/>
    </location>
</feature>
<feature type="transmembrane region" description="Helical" evidence="8">
    <location>
        <begin position="220"/>
        <end position="237"/>
    </location>
</feature>
<keyword evidence="3" id="KW-0808">Transferase</keyword>
<feature type="transmembrane region" description="Helical" evidence="8">
    <location>
        <begin position="343"/>
        <end position="365"/>
    </location>
</feature>
<gene>
    <name evidence="11" type="ORF">C8N28_0205</name>
</gene>
<feature type="transmembrane region" description="Helical" evidence="8">
    <location>
        <begin position="243"/>
        <end position="260"/>
    </location>
</feature>
<feature type="domain" description="SGNH" evidence="10">
    <location>
        <begin position="388"/>
        <end position="595"/>
    </location>
</feature>
<dbReference type="RefSeq" id="WP_132220667.1">
    <property type="nucleotide sequence ID" value="NZ_SMGO01000001.1"/>
</dbReference>
<keyword evidence="4 8" id="KW-0812">Transmembrane</keyword>
<accession>A0A4R1M1P6</accession>
<feature type="transmembrane region" description="Helical" evidence="8">
    <location>
        <begin position="188"/>
        <end position="208"/>
    </location>
</feature>
<dbReference type="EMBL" id="SMGO01000001">
    <property type="protein sequence ID" value="TCK84910.1"/>
    <property type="molecule type" value="Genomic_DNA"/>
</dbReference>
<evidence type="ECO:0000256" key="7">
    <source>
        <dbReference type="ARBA" id="ARBA00023315"/>
    </source>
</evidence>
<evidence type="ECO:0000256" key="3">
    <source>
        <dbReference type="ARBA" id="ARBA00022679"/>
    </source>
</evidence>
<dbReference type="Pfam" id="PF19040">
    <property type="entry name" value="SGNH"/>
    <property type="match status" value="1"/>
</dbReference>
<feature type="transmembrane region" description="Helical" evidence="8">
    <location>
        <begin position="281"/>
        <end position="298"/>
    </location>
</feature>
<evidence type="ECO:0000313" key="11">
    <source>
        <dbReference type="EMBL" id="TCK84910.1"/>
    </source>
</evidence>
<proteinExistence type="predicted"/>
<dbReference type="PANTHER" id="PTHR23028:SF53">
    <property type="entry name" value="ACYL_TRANSF_3 DOMAIN-CONTAINING PROTEIN"/>
    <property type="match status" value="1"/>
</dbReference>
<feature type="domain" description="Acyltransferase 3" evidence="9">
    <location>
        <begin position="6"/>
        <end position="328"/>
    </location>
</feature>
<reference evidence="11 12" key="1">
    <citation type="submission" date="2019-03" db="EMBL/GenBank/DDBJ databases">
        <title>Genomic Encyclopedia of Archaeal and Bacterial Type Strains, Phase II (KMG-II): from individual species to whole genera.</title>
        <authorList>
            <person name="Goeker M."/>
        </authorList>
    </citation>
    <scope>NUCLEOTIDE SEQUENCE [LARGE SCALE GENOMIC DNA]</scope>
    <source>
        <strain evidence="11 12">DSM 22554</strain>
    </source>
</reference>
<dbReference type="Proteomes" id="UP000294616">
    <property type="component" value="Unassembled WGS sequence"/>
</dbReference>
<feature type="transmembrane region" description="Helical" evidence="8">
    <location>
        <begin position="31"/>
        <end position="51"/>
    </location>
</feature>
<evidence type="ECO:0000256" key="1">
    <source>
        <dbReference type="ARBA" id="ARBA00004651"/>
    </source>
</evidence>
<dbReference type="PANTHER" id="PTHR23028">
    <property type="entry name" value="ACETYLTRANSFERASE"/>
    <property type="match status" value="1"/>
</dbReference>
<dbReference type="InterPro" id="IPR043968">
    <property type="entry name" value="SGNH"/>
</dbReference>
<dbReference type="OrthoDB" id="290051at2"/>
<dbReference type="SUPFAM" id="SSF52266">
    <property type="entry name" value="SGNH hydrolase"/>
    <property type="match status" value="1"/>
</dbReference>
<dbReference type="GO" id="GO:0016788">
    <property type="term" value="F:hydrolase activity, acting on ester bonds"/>
    <property type="evidence" value="ECO:0007669"/>
    <property type="project" value="UniProtKB-ARBA"/>
</dbReference>
<evidence type="ECO:0000256" key="6">
    <source>
        <dbReference type="ARBA" id="ARBA00023136"/>
    </source>
</evidence>
<evidence type="ECO:0000259" key="9">
    <source>
        <dbReference type="Pfam" id="PF01757"/>
    </source>
</evidence>
<keyword evidence="2" id="KW-1003">Cell membrane</keyword>
<dbReference type="Gene3D" id="3.40.50.1110">
    <property type="entry name" value="SGNH hydrolase"/>
    <property type="match status" value="1"/>
</dbReference>
<evidence type="ECO:0000256" key="5">
    <source>
        <dbReference type="ARBA" id="ARBA00022989"/>
    </source>
</evidence>
<organism evidence="11 12">
    <name type="scientific">Albibacterium bauzanense</name>
    <dbReference type="NCBI Taxonomy" id="653929"/>
    <lineage>
        <taxon>Bacteria</taxon>
        <taxon>Pseudomonadati</taxon>
        <taxon>Bacteroidota</taxon>
        <taxon>Sphingobacteriia</taxon>
        <taxon>Sphingobacteriales</taxon>
        <taxon>Sphingobacteriaceae</taxon>
        <taxon>Albibacterium</taxon>
    </lineage>
</organism>
<feature type="transmembrane region" description="Helical" evidence="8">
    <location>
        <begin position="158"/>
        <end position="176"/>
    </location>
</feature>
<dbReference type="GO" id="GO:0016747">
    <property type="term" value="F:acyltransferase activity, transferring groups other than amino-acyl groups"/>
    <property type="evidence" value="ECO:0007669"/>
    <property type="project" value="InterPro"/>
</dbReference>
<keyword evidence="5 8" id="KW-1133">Transmembrane helix</keyword>
<protein>
    <submittedName>
        <fullName evidence="11">Peptidoglycan/LPS O-acetylase OafA/YrhL</fullName>
    </submittedName>
</protein>
<comment type="subcellular location">
    <subcellularLocation>
        <location evidence="1">Cell membrane</location>
        <topology evidence="1">Multi-pass membrane protein</topology>
    </subcellularLocation>
</comment>
<dbReference type="GO" id="GO:0005886">
    <property type="term" value="C:plasma membrane"/>
    <property type="evidence" value="ECO:0007669"/>
    <property type="project" value="UniProtKB-SubCell"/>
</dbReference>
<keyword evidence="6 8" id="KW-0472">Membrane</keyword>
<evidence type="ECO:0000256" key="2">
    <source>
        <dbReference type="ARBA" id="ARBA00022475"/>
    </source>
</evidence>
<feature type="transmembrane region" description="Helical" evidence="8">
    <location>
        <begin position="310"/>
        <end position="331"/>
    </location>
</feature>
<evidence type="ECO:0000256" key="8">
    <source>
        <dbReference type="SAM" id="Phobius"/>
    </source>
</evidence>
<sequence>MQFRNDIQGLRALAFLFVFIFHLNHSWLPGGFIGVDIFFVISGYLITSILMHQKAKGTFSFLTFYEKRIKRIVPAHFILVIFVLIAVYFVYLYYDIKTLRGSILGSALFISNIVFARGESYFGVGLSDNPLLHTWSLSIEMQFYFILPLLIIFIKNKYLPYVMGGLIILFTGYSTYQMMVNHATSSMYFSLLARMPEFFVGSLLSLIFLKRKPINKNNSLIISTIGLLAIFGSAIFMTGQSTFPGVLALIPTIGTGLLLISEKNIFSDLLSKKVMVHIGELSYSLYLWHWPIMAFMRYQEGMNVAYDFTVYEILFISVSTYVLAWLSYTFIENVFRTTGNKKFILSFSPVVVFLLVLAFTIPVLAKKSAMPDEYIMPTFGTESNGKKNIETFGNASPTYDRIFLFGDSHALAIKPFLDYIGKQNNFSFRTITTSGYPSIGGVIREEVPAYSAINYEIAQTFIDTTLIEVAKNDIIIINSIGFDRLPSMKIALNNFAKNLRSNQSLIILNTFPIIGRNPVRVNKSIVKSTDFKFQVSDRSRNKELIEEIVNKYDNVYYYDLSKSKVFNSPPFYKDTLMYYDQSHLNVYGAVEMAKDLDADFMTLLDKLINKYQ</sequence>
<dbReference type="InterPro" id="IPR036514">
    <property type="entry name" value="SGNH_hydro_sf"/>
</dbReference>
<comment type="caution">
    <text evidence="11">The sequence shown here is derived from an EMBL/GenBank/DDBJ whole genome shotgun (WGS) entry which is preliminary data.</text>
</comment>
<feature type="transmembrane region" description="Helical" evidence="8">
    <location>
        <begin position="72"/>
        <end position="94"/>
    </location>
</feature>
<evidence type="ECO:0000313" key="12">
    <source>
        <dbReference type="Proteomes" id="UP000294616"/>
    </source>
</evidence>
<name>A0A4R1M1P6_9SPHI</name>
<evidence type="ECO:0000256" key="4">
    <source>
        <dbReference type="ARBA" id="ARBA00022692"/>
    </source>
</evidence>